<dbReference type="PANTHER" id="PTHR39087:SF2">
    <property type="entry name" value="UPF0104 MEMBRANE PROTEIN MJ1595"/>
    <property type="match status" value="1"/>
</dbReference>
<keyword evidence="3 6" id="KW-0812">Transmembrane</keyword>
<accession>A0A0M4QXT1</accession>
<dbReference type="AlphaFoldDB" id="A0A0M4QXT1"/>
<sequence>MRIDLAGLAVNHVVPGGGATAAAARFRLLHRAGVRSPNALSAAFIEVTSSNLVLGAICAVGLLMTLTTAWSNGYYRTAAIAILAALLVTGTGIWFLTRRTEATMVKVHAVMRLVPLISAEVTGAFLRMMAAQIRYLGRNPRKMAFDLIFAAANWILDAAALWLVLSAFGHNLGLGPLLTVYGAGNILATLPLTPGGLGLVEGVMVPALLGFGTPAGVALLGVIGWRLLQFWMLLPLGAAAYLSLTLGTFEKTPTTAIRVRPQQFQRRRCGTLKRAAVR</sequence>
<feature type="transmembrane region" description="Helical" evidence="6">
    <location>
        <begin position="230"/>
        <end position="249"/>
    </location>
</feature>
<dbReference type="RefSeq" id="WP_062006455.1">
    <property type="nucleotide sequence ID" value="NZ_CP012677.1"/>
</dbReference>
<feature type="transmembrane region" description="Helical" evidence="6">
    <location>
        <begin position="109"/>
        <end position="126"/>
    </location>
</feature>
<reference evidence="8" key="1">
    <citation type="submission" date="2015-09" db="EMBL/GenBank/DDBJ databases">
        <title>Complete genome of Arthrobacter alpinus strain R3.8.</title>
        <authorList>
            <person name="See-Too W.S."/>
            <person name="Chan K.G."/>
        </authorList>
    </citation>
    <scope>NUCLEOTIDE SEQUENCE [LARGE SCALE GENOMIC DNA]</scope>
    <source>
        <strain evidence="8">R3.8</strain>
    </source>
</reference>
<name>A0A0M4QXT1_9MICC</name>
<organism evidence="7 8">
    <name type="scientific">Arthrobacter alpinus</name>
    <dbReference type="NCBI Taxonomy" id="656366"/>
    <lineage>
        <taxon>Bacteria</taxon>
        <taxon>Bacillati</taxon>
        <taxon>Actinomycetota</taxon>
        <taxon>Actinomycetes</taxon>
        <taxon>Micrococcales</taxon>
        <taxon>Micrococcaceae</taxon>
        <taxon>Arthrobacter</taxon>
    </lineage>
</organism>
<evidence type="ECO:0000256" key="3">
    <source>
        <dbReference type="ARBA" id="ARBA00022692"/>
    </source>
</evidence>
<evidence type="ECO:0000313" key="7">
    <source>
        <dbReference type="EMBL" id="ALE91990.1"/>
    </source>
</evidence>
<evidence type="ECO:0000256" key="5">
    <source>
        <dbReference type="ARBA" id="ARBA00023136"/>
    </source>
</evidence>
<dbReference type="InterPro" id="IPR022791">
    <property type="entry name" value="L-PG_synthase/AglD"/>
</dbReference>
<comment type="subcellular location">
    <subcellularLocation>
        <location evidence="1">Cell membrane</location>
        <topology evidence="1">Multi-pass membrane protein</topology>
    </subcellularLocation>
</comment>
<keyword evidence="8" id="KW-1185">Reference proteome</keyword>
<proteinExistence type="predicted"/>
<feature type="transmembrane region" description="Helical" evidence="6">
    <location>
        <begin position="205"/>
        <end position="224"/>
    </location>
</feature>
<dbReference type="KEGG" id="aaq:AOC05_06020"/>
<feature type="transmembrane region" description="Helical" evidence="6">
    <location>
        <begin position="39"/>
        <end position="66"/>
    </location>
</feature>
<dbReference type="EMBL" id="CP012677">
    <property type="protein sequence ID" value="ALE91990.1"/>
    <property type="molecule type" value="Genomic_DNA"/>
</dbReference>
<dbReference type="PANTHER" id="PTHR39087">
    <property type="entry name" value="UPF0104 MEMBRANE PROTEIN MJ1595"/>
    <property type="match status" value="1"/>
</dbReference>
<dbReference type="Proteomes" id="UP000062833">
    <property type="component" value="Chromosome"/>
</dbReference>
<evidence type="ECO:0000313" key="8">
    <source>
        <dbReference type="Proteomes" id="UP000062833"/>
    </source>
</evidence>
<feature type="transmembrane region" description="Helical" evidence="6">
    <location>
        <begin position="147"/>
        <end position="168"/>
    </location>
</feature>
<dbReference type="GO" id="GO:0005886">
    <property type="term" value="C:plasma membrane"/>
    <property type="evidence" value="ECO:0007669"/>
    <property type="project" value="UniProtKB-SubCell"/>
</dbReference>
<protein>
    <recommendedName>
        <fullName evidence="9">Flippase-like domain-containing protein</fullName>
    </recommendedName>
</protein>
<evidence type="ECO:0000256" key="6">
    <source>
        <dbReference type="SAM" id="Phobius"/>
    </source>
</evidence>
<dbReference type="PATRIC" id="fig|656366.3.peg.1284"/>
<dbReference type="NCBIfam" id="TIGR00374">
    <property type="entry name" value="flippase-like domain"/>
    <property type="match status" value="1"/>
</dbReference>
<evidence type="ECO:0000256" key="2">
    <source>
        <dbReference type="ARBA" id="ARBA00022475"/>
    </source>
</evidence>
<feature type="transmembrane region" description="Helical" evidence="6">
    <location>
        <begin position="78"/>
        <end position="97"/>
    </location>
</feature>
<keyword evidence="5 6" id="KW-0472">Membrane</keyword>
<dbReference type="Pfam" id="PF03706">
    <property type="entry name" value="LPG_synthase_TM"/>
    <property type="match status" value="1"/>
</dbReference>
<gene>
    <name evidence="7" type="ORF">AOC05_06020</name>
</gene>
<evidence type="ECO:0008006" key="9">
    <source>
        <dbReference type="Google" id="ProtNLM"/>
    </source>
</evidence>
<keyword evidence="2" id="KW-1003">Cell membrane</keyword>
<keyword evidence="4 6" id="KW-1133">Transmembrane helix</keyword>
<evidence type="ECO:0000256" key="4">
    <source>
        <dbReference type="ARBA" id="ARBA00022989"/>
    </source>
</evidence>
<feature type="transmembrane region" description="Helical" evidence="6">
    <location>
        <begin position="174"/>
        <end position="193"/>
    </location>
</feature>
<evidence type="ECO:0000256" key="1">
    <source>
        <dbReference type="ARBA" id="ARBA00004651"/>
    </source>
</evidence>